<evidence type="ECO:0000313" key="5">
    <source>
        <dbReference type="Proteomes" id="UP000262802"/>
    </source>
</evidence>
<protein>
    <submittedName>
        <fullName evidence="4">TlpA family protein disulfide reductase</fullName>
    </submittedName>
</protein>
<dbReference type="PROSITE" id="PS00194">
    <property type="entry name" value="THIOREDOXIN_1"/>
    <property type="match status" value="1"/>
</dbReference>
<keyword evidence="2" id="KW-0732">Signal</keyword>
<reference evidence="4 5" key="1">
    <citation type="submission" date="2018-09" db="EMBL/GenBank/DDBJ databases">
        <title>Hymenobacter medium sp. nov., isolated from R2A medium.</title>
        <authorList>
            <person name="Yingchao G."/>
        </authorList>
    </citation>
    <scope>NUCLEOTIDE SEQUENCE [LARGE SCALE GENOMIC DNA]</scope>
    <source>
        <strain evidence="5">sh-6</strain>
    </source>
</reference>
<feature type="chain" id="PRO_5017793292" evidence="2">
    <location>
        <begin position="20"/>
        <end position="242"/>
    </location>
</feature>
<evidence type="ECO:0000256" key="2">
    <source>
        <dbReference type="SAM" id="SignalP"/>
    </source>
</evidence>
<dbReference type="PANTHER" id="PTHR42852:SF17">
    <property type="entry name" value="THIOREDOXIN-LIKE PROTEIN HI_1115"/>
    <property type="match status" value="1"/>
</dbReference>
<dbReference type="Proteomes" id="UP000262802">
    <property type="component" value="Chromosome"/>
</dbReference>
<dbReference type="Pfam" id="PF00578">
    <property type="entry name" value="AhpC-TSA"/>
    <property type="match status" value="1"/>
</dbReference>
<dbReference type="InterPro" id="IPR050553">
    <property type="entry name" value="Thioredoxin_ResA/DsbE_sf"/>
</dbReference>
<organism evidence="4 5">
    <name type="scientific">Hymenobacter oligotrophus</name>
    <dbReference type="NCBI Taxonomy" id="2319843"/>
    <lineage>
        <taxon>Bacteria</taxon>
        <taxon>Pseudomonadati</taxon>
        <taxon>Bacteroidota</taxon>
        <taxon>Cytophagia</taxon>
        <taxon>Cytophagales</taxon>
        <taxon>Hymenobacteraceae</taxon>
        <taxon>Hymenobacter</taxon>
    </lineage>
</organism>
<gene>
    <name evidence="4" type="ORF">D3Y59_02310</name>
</gene>
<evidence type="ECO:0000256" key="1">
    <source>
        <dbReference type="ARBA" id="ARBA00023284"/>
    </source>
</evidence>
<dbReference type="OrthoDB" id="9815205at2"/>
<accession>A0A3B7R3R3</accession>
<name>A0A3B7R3R3_9BACT</name>
<proteinExistence type="predicted"/>
<dbReference type="InterPro" id="IPR000866">
    <property type="entry name" value="AhpC/TSA"/>
</dbReference>
<dbReference type="InterPro" id="IPR013766">
    <property type="entry name" value="Thioredoxin_domain"/>
</dbReference>
<dbReference type="EMBL" id="CP032317">
    <property type="protein sequence ID" value="AYA35989.1"/>
    <property type="molecule type" value="Genomic_DNA"/>
</dbReference>
<dbReference type="PROSITE" id="PS51352">
    <property type="entry name" value="THIOREDOXIN_2"/>
    <property type="match status" value="1"/>
</dbReference>
<dbReference type="KEGG" id="hyh:D3Y59_02310"/>
<dbReference type="InterPro" id="IPR036249">
    <property type="entry name" value="Thioredoxin-like_sf"/>
</dbReference>
<dbReference type="CDD" id="cd02966">
    <property type="entry name" value="TlpA_like_family"/>
    <property type="match status" value="1"/>
</dbReference>
<sequence>MKQLILSLGLLLATCGVVAAQDAPLVKTAAPQRIRVDQNSVVTNAEGQRLPYQVWSTMVASGEFKLAGAPNYSPANPAFVVLPQTAEERAAQIARMPPPDESPFFKTGQAMAPFKVWDINGRKYDSKELLGKVVVLNFWFIGCPPCRREIPDLNRLVEQNAQRPDVVFLAVALDEKFAVQKFIKENPFAYAHIAGARALAQRYGVRAFPTNVVLDKEGKVVFHALSHPNIAGFMQKAIDNIK</sequence>
<dbReference type="PANTHER" id="PTHR42852">
    <property type="entry name" value="THIOL:DISULFIDE INTERCHANGE PROTEIN DSBE"/>
    <property type="match status" value="1"/>
</dbReference>
<dbReference type="Gene3D" id="3.40.30.10">
    <property type="entry name" value="Glutaredoxin"/>
    <property type="match status" value="1"/>
</dbReference>
<evidence type="ECO:0000259" key="3">
    <source>
        <dbReference type="PROSITE" id="PS51352"/>
    </source>
</evidence>
<dbReference type="RefSeq" id="WP_119443577.1">
    <property type="nucleotide sequence ID" value="NZ_CP032317.1"/>
</dbReference>
<dbReference type="InterPro" id="IPR017937">
    <property type="entry name" value="Thioredoxin_CS"/>
</dbReference>
<dbReference type="GO" id="GO:0016209">
    <property type="term" value="F:antioxidant activity"/>
    <property type="evidence" value="ECO:0007669"/>
    <property type="project" value="InterPro"/>
</dbReference>
<keyword evidence="1" id="KW-0676">Redox-active center</keyword>
<feature type="signal peptide" evidence="2">
    <location>
        <begin position="1"/>
        <end position="19"/>
    </location>
</feature>
<dbReference type="AlphaFoldDB" id="A0A3B7R3R3"/>
<feature type="domain" description="Thioredoxin" evidence="3">
    <location>
        <begin position="105"/>
        <end position="242"/>
    </location>
</feature>
<dbReference type="GO" id="GO:0016491">
    <property type="term" value="F:oxidoreductase activity"/>
    <property type="evidence" value="ECO:0007669"/>
    <property type="project" value="InterPro"/>
</dbReference>
<keyword evidence="5" id="KW-1185">Reference proteome</keyword>
<dbReference type="SUPFAM" id="SSF52833">
    <property type="entry name" value="Thioredoxin-like"/>
    <property type="match status" value="1"/>
</dbReference>
<evidence type="ECO:0000313" key="4">
    <source>
        <dbReference type="EMBL" id="AYA35989.1"/>
    </source>
</evidence>